<proteinExistence type="predicted"/>
<name>A0AAV5AIC3_9AGAM</name>
<evidence type="ECO:0000313" key="1">
    <source>
        <dbReference type="EMBL" id="GJJ14402.1"/>
    </source>
</evidence>
<evidence type="ECO:0000313" key="2">
    <source>
        <dbReference type="Proteomes" id="UP001050691"/>
    </source>
</evidence>
<sequence length="237" mass="24898">MPSFPPFDGASSFFELLVYTTGAASAGVNGYTVEILNNFSIGISSTNAVLGIPVQLSSAQAFANDMLFGPTDVVQGFLPPLFTPIETKRAFIPFAGNCSLGPLDPTDQSAAFDTVPPVVFVSDSGQPSSPPFVTPANTTLNIDTTLLRDSDNCKPDAPGLSCQIMALQDVNSFQAVSVAVQPLNECQVTVPGVNVIYITSNDTPLPTDPADRVTMPIDTICAGLTYVYVHDTIASQV</sequence>
<organism evidence="1 2">
    <name type="scientific">Clathrus columnatus</name>
    <dbReference type="NCBI Taxonomy" id="1419009"/>
    <lineage>
        <taxon>Eukaryota</taxon>
        <taxon>Fungi</taxon>
        <taxon>Dikarya</taxon>
        <taxon>Basidiomycota</taxon>
        <taxon>Agaricomycotina</taxon>
        <taxon>Agaricomycetes</taxon>
        <taxon>Phallomycetidae</taxon>
        <taxon>Phallales</taxon>
        <taxon>Clathraceae</taxon>
        <taxon>Clathrus</taxon>
    </lineage>
</organism>
<dbReference type="Proteomes" id="UP001050691">
    <property type="component" value="Unassembled WGS sequence"/>
</dbReference>
<reference evidence="1" key="1">
    <citation type="submission" date="2021-10" db="EMBL/GenBank/DDBJ databases">
        <title>De novo Genome Assembly of Clathrus columnatus (Basidiomycota, Fungi) Using Illumina and Nanopore Sequence Data.</title>
        <authorList>
            <person name="Ogiso-Tanaka E."/>
            <person name="Itagaki H."/>
            <person name="Hosoya T."/>
            <person name="Hosaka K."/>
        </authorList>
    </citation>
    <scope>NUCLEOTIDE SEQUENCE</scope>
    <source>
        <strain evidence="1">MO-923</strain>
    </source>
</reference>
<comment type="caution">
    <text evidence="1">The sequence shown here is derived from an EMBL/GenBank/DDBJ whole genome shotgun (WGS) entry which is preliminary data.</text>
</comment>
<accession>A0AAV5AIC3</accession>
<dbReference type="AlphaFoldDB" id="A0AAV5AIC3"/>
<gene>
    <name evidence="1" type="ORF">Clacol_008666</name>
</gene>
<protein>
    <submittedName>
        <fullName evidence="1">Uncharacterized protein</fullName>
    </submittedName>
</protein>
<dbReference type="EMBL" id="BPWL01000009">
    <property type="protein sequence ID" value="GJJ14402.1"/>
    <property type="molecule type" value="Genomic_DNA"/>
</dbReference>
<keyword evidence="2" id="KW-1185">Reference proteome</keyword>